<evidence type="ECO:0000313" key="2">
    <source>
        <dbReference type="EMBL" id="MBB5052798.1"/>
    </source>
</evidence>
<feature type="domain" description="Double-GTPase 1" evidence="1">
    <location>
        <begin position="2"/>
        <end position="254"/>
    </location>
</feature>
<gene>
    <name evidence="2" type="ORF">HNQ36_002772</name>
</gene>
<name>A0A840N4M3_9BRAD</name>
<dbReference type="AlphaFoldDB" id="A0A840N4M3"/>
<proteinExistence type="predicted"/>
<organism evidence="2 3">
    <name type="scientific">Afipia massiliensis</name>
    <dbReference type="NCBI Taxonomy" id="211460"/>
    <lineage>
        <taxon>Bacteria</taxon>
        <taxon>Pseudomonadati</taxon>
        <taxon>Pseudomonadota</taxon>
        <taxon>Alphaproteobacteria</taxon>
        <taxon>Hyphomicrobiales</taxon>
        <taxon>Nitrobacteraceae</taxon>
        <taxon>Afipia</taxon>
    </lineage>
</organism>
<reference evidence="2 3" key="1">
    <citation type="submission" date="2020-08" db="EMBL/GenBank/DDBJ databases">
        <title>Genomic Encyclopedia of Type Strains, Phase IV (KMG-IV): sequencing the most valuable type-strain genomes for metagenomic binning, comparative biology and taxonomic classification.</title>
        <authorList>
            <person name="Goeker M."/>
        </authorList>
    </citation>
    <scope>NUCLEOTIDE SEQUENCE [LARGE SCALE GENOMIC DNA]</scope>
    <source>
        <strain evidence="2 3">DSM 17498</strain>
    </source>
</reference>
<accession>A0A840N4M3</accession>
<comment type="caution">
    <text evidence="2">The sequence shown here is derived from an EMBL/GenBank/DDBJ whole genome shotgun (WGS) entry which is preliminary data.</text>
</comment>
<dbReference type="Proteomes" id="UP000521227">
    <property type="component" value="Unassembled WGS sequence"/>
</dbReference>
<evidence type="ECO:0000259" key="1">
    <source>
        <dbReference type="Pfam" id="PF19975"/>
    </source>
</evidence>
<dbReference type="EMBL" id="JACHIJ010000003">
    <property type="protein sequence ID" value="MBB5052798.1"/>
    <property type="molecule type" value="Genomic_DNA"/>
</dbReference>
<dbReference type="InterPro" id="IPR045530">
    <property type="entry name" value="DO-GTPase1"/>
</dbReference>
<evidence type="ECO:0000313" key="3">
    <source>
        <dbReference type="Proteomes" id="UP000521227"/>
    </source>
</evidence>
<sequence length="261" mass="29332">MLRLNQKNYALRMRGAATNLDAFDEVTRALAEGKSAGHTSWTTYLESLWPVVDENGNEIDLEWPDYGGEQVRRLIDDRKVPLVWRDRLLSCDGWLLMVRIQRSGVEDDIFSRPLADILSRRAAEGVKEIRSSIQARLVELLQMLIYVRGEGTSKPLNSPALTILLSCWDELGSEGEERTPAQVLHSRLPLLSSFVKTNWVDDRVEVLGLSALEKSLQPDQADADYIDKGPENFGYVVLSDGRRDADLSLPIARLAATLAKR</sequence>
<protein>
    <recommendedName>
        <fullName evidence="1">Double-GTPase 1 domain-containing protein</fullName>
    </recommendedName>
</protein>
<dbReference type="Pfam" id="PF19975">
    <property type="entry name" value="DO-GTPase1"/>
    <property type="match status" value="1"/>
</dbReference>